<evidence type="ECO:0000256" key="2">
    <source>
        <dbReference type="ARBA" id="ARBA00022448"/>
    </source>
</evidence>
<dbReference type="SUPFAM" id="SSF161111">
    <property type="entry name" value="Cation efflux protein transmembrane domain-like"/>
    <property type="match status" value="1"/>
</dbReference>
<dbReference type="GO" id="GO:0006829">
    <property type="term" value="P:zinc ion transport"/>
    <property type="evidence" value="ECO:0007669"/>
    <property type="project" value="InterPro"/>
</dbReference>
<dbReference type="InterPro" id="IPR027469">
    <property type="entry name" value="Cation_efflux_TMD_sf"/>
</dbReference>
<sequence length="322" mass="34952">MANPSSKIAIYAALFGNGLIAITKFFAAFYTGSSAMFSEAIHSVVDTGNQVLLLYGLKCAAKPADKSHPFGYGMELYFWSFVVAILIFGLGAGISIYEGIMKIQNPSVITSPHINFIVIGIAVVFEAMAFSVALREFYKTKGSQNWIKAVRASKDPAIFTVLFEDLAALLGLLVAGIALYLSDLLQMPILDGVGSVTIGLILASTATLLAYECKGLLTGEAANEKVVYGIRTILKNETSILHINEILTMHMGPHDILLNMSLDFEDGISSNAVEETISRLETNIKAEYPQIRRIFIEAQGWSAHRKSDLSQLEADDTQTDPA</sequence>
<evidence type="ECO:0000256" key="4">
    <source>
        <dbReference type="ARBA" id="ARBA00022989"/>
    </source>
</evidence>
<dbReference type="GO" id="GO:0008324">
    <property type="term" value="F:monoatomic cation transmembrane transporter activity"/>
    <property type="evidence" value="ECO:0007669"/>
    <property type="project" value="InterPro"/>
</dbReference>
<gene>
    <name evidence="8" type="ORF">G3M78_12645</name>
</gene>
<protein>
    <submittedName>
        <fullName evidence="8">Cation transporter</fullName>
    </submittedName>
</protein>
<dbReference type="PANTHER" id="PTHR13414">
    <property type="entry name" value="HUEL-CATION TRANSPORTER"/>
    <property type="match status" value="1"/>
</dbReference>
<keyword evidence="2" id="KW-0813">Transport</keyword>
<reference evidence="9" key="1">
    <citation type="submission" date="2020-02" db="EMBL/GenBank/DDBJ databases">
        <title>Genomic and physiological characterization of two novel Nitrospinaceae genera.</title>
        <authorList>
            <person name="Mueller A.J."/>
            <person name="Jung M.-Y."/>
            <person name="Strachan C.R."/>
            <person name="Herbold C.W."/>
            <person name="Kirkegaard R.H."/>
            <person name="Daims H."/>
        </authorList>
    </citation>
    <scope>NUCLEOTIDE SEQUENCE [LARGE SCALE GENOMIC DNA]</scope>
</reference>
<feature type="transmembrane region" description="Helical" evidence="6">
    <location>
        <begin position="76"/>
        <end position="97"/>
    </location>
</feature>
<dbReference type="InterPro" id="IPR058533">
    <property type="entry name" value="Cation_efflux_TM"/>
</dbReference>
<evidence type="ECO:0000259" key="7">
    <source>
        <dbReference type="Pfam" id="PF01545"/>
    </source>
</evidence>
<dbReference type="PANTHER" id="PTHR13414:SF9">
    <property type="entry name" value="PROTON-COUPLED ZINC ANTIPORTER SLC30A9, MITOCHONDRIAL"/>
    <property type="match status" value="1"/>
</dbReference>
<feature type="transmembrane region" description="Helical" evidence="6">
    <location>
        <begin position="117"/>
        <end position="138"/>
    </location>
</feature>
<keyword evidence="4 6" id="KW-1133">Transmembrane helix</keyword>
<dbReference type="GO" id="GO:0016020">
    <property type="term" value="C:membrane"/>
    <property type="evidence" value="ECO:0007669"/>
    <property type="project" value="UniProtKB-SubCell"/>
</dbReference>
<dbReference type="InterPro" id="IPR036837">
    <property type="entry name" value="Cation_efflux_CTD_sf"/>
</dbReference>
<dbReference type="AlphaFoldDB" id="A0A7T0G4D4"/>
<organism evidence="8 9">
    <name type="scientific">Candidatus Nitrohelix vancouverensis</name>
    <dbReference type="NCBI Taxonomy" id="2705534"/>
    <lineage>
        <taxon>Bacteria</taxon>
        <taxon>Pseudomonadati</taxon>
        <taxon>Nitrospinota/Tectimicrobiota group</taxon>
        <taxon>Nitrospinota</taxon>
        <taxon>Nitrospinia</taxon>
        <taxon>Nitrospinales</taxon>
        <taxon>Nitrospinaceae</taxon>
        <taxon>Candidatus Nitrohelix</taxon>
    </lineage>
</organism>
<evidence type="ECO:0000313" key="8">
    <source>
        <dbReference type="EMBL" id="QPJ66196.1"/>
    </source>
</evidence>
<evidence type="ECO:0000313" key="9">
    <source>
        <dbReference type="Proteomes" id="UP000594464"/>
    </source>
</evidence>
<feature type="transmembrane region" description="Helical" evidence="6">
    <location>
        <begin position="158"/>
        <end position="181"/>
    </location>
</feature>
<evidence type="ECO:0000256" key="6">
    <source>
        <dbReference type="SAM" id="Phobius"/>
    </source>
</evidence>
<dbReference type="Gene3D" id="1.20.1510.10">
    <property type="entry name" value="Cation efflux protein transmembrane domain"/>
    <property type="match status" value="1"/>
</dbReference>
<dbReference type="InterPro" id="IPR002524">
    <property type="entry name" value="Cation_efflux"/>
</dbReference>
<dbReference type="SUPFAM" id="SSF160240">
    <property type="entry name" value="Cation efflux protein cytoplasmic domain-like"/>
    <property type="match status" value="1"/>
</dbReference>
<accession>A0A7T0G4D4</accession>
<comment type="subcellular location">
    <subcellularLocation>
        <location evidence="1">Membrane</location>
        <topology evidence="1">Multi-pass membrane protein</topology>
    </subcellularLocation>
</comment>
<evidence type="ECO:0000256" key="5">
    <source>
        <dbReference type="ARBA" id="ARBA00023136"/>
    </source>
</evidence>
<name>A0A7T0G4D4_9BACT</name>
<dbReference type="KEGG" id="nva:G3M78_12645"/>
<feature type="transmembrane region" description="Helical" evidence="6">
    <location>
        <begin position="193"/>
        <end position="211"/>
    </location>
</feature>
<evidence type="ECO:0000256" key="3">
    <source>
        <dbReference type="ARBA" id="ARBA00022692"/>
    </source>
</evidence>
<dbReference type="NCBIfam" id="TIGR01297">
    <property type="entry name" value="CDF"/>
    <property type="match status" value="1"/>
</dbReference>
<dbReference type="InterPro" id="IPR040177">
    <property type="entry name" value="SLC30A9"/>
</dbReference>
<evidence type="ECO:0000256" key="1">
    <source>
        <dbReference type="ARBA" id="ARBA00004141"/>
    </source>
</evidence>
<feature type="transmembrane region" description="Helical" evidence="6">
    <location>
        <begin position="6"/>
        <end position="27"/>
    </location>
</feature>
<keyword evidence="3 6" id="KW-0812">Transmembrane</keyword>
<proteinExistence type="predicted"/>
<dbReference type="Pfam" id="PF01545">
    <property type="entry name" value="Cation_efflux"/>
    <property type="match status" value="1"/>
</dbReference>
<keyword evidence="5 6" id="KW-0472">Membrane</keyword>
<dbReference type="Proteomes" id="UP000594464">
    <property type="component" value="Chromosome"/>
</dbReference>
<dbReference type="Gene3D" id="3.30.70.1350">
    <property type="entry name" value="Cation efflux protein, cytoplasmic domain"/>
    <property type="match status" value="1"/>
</dbReference>
<feature type="domain" description="Cation efflux protein transmembrane" evidence="7">
    <location>
        <begin position="11"/>
        <end position="213"/>
    </location>
</feature>
<dbReference type="EMBL" id="CP048620">
    <property type="protein sequence ID" value="QPJ66196.1"/>
    <property type="molecule type" value="Genomic_DNA"/>
</dbReference>